<evidence type="ECO:0000313" key="1">
    <source>
        <dbReference type="EMBL" id="GFS25282.1"/>
    </source>
</evidence>
<keyword evidence="2" id="KW-1185">Reference proteome</keyword>
<reference evidence="1 2" key="1">
    <citation type="journal article" date="2021" name="Elife">
        <title>Chloroplast acquisition without the gene transfer in kleptoplastic sea slugs, Plakobranchus ocellatus.</title>
        <authorList>
            <person name="Maeda T."/>
            <person name="Takahashi S."/>
            <person name="Yoshida T."/>
            <person name="Shimamura S."/>
            <person name="Takaki Y."/>
            <person name="Nagai Y."/>
            <person name="Toyoda A."/>
            <person name="Suzuki Y."/>
            <person name="Arimoto A."/>
            <person name="Ishii H."/>
            <person name="Satoh N."/>
            <person name="Nishiyama T."/>
            <person name="Hasebe M."/>
            <person name="Maruyama T."/>
            <person name="Minagawa J."/>
            <person name="Obokata J."/>
            <person name="Shigenobu S."/>
        </authorList>
    </citation>
    <scope>NUCLEOTIDE SEQUENCE [LARGE SCALE GENOMIC DNA]</scope>
</reference>
<proteinExistence type="predicted"/>
<dbReference type="EMBL" id="BMAT01014030">
    <property type="protein sequence ID" value="GFS25282.1"/>
    <property type="molecule type" value="Genomic_DNA"/>
</dbReference>
<accession>A0AAV4JUV0</accession>
<sequence length="132" mass="14595">MGFVLAGGSITHEFYIAQGDAPTAEAAWFLCQPADDFRARQGCSNYTVELRGSQKKKENNEYTKKKCEGPTLTGTLKESSAYFAYGFCPPGWTHNARFLILLKVMPLQQKLHGSEVNLRMTSELARAAAITV</sequence>
<protein>
    <submittedName>
        <fullName evidence="1">Uncharacterized protein</fullName>
    </submittedName>
</protein>
<dbReference type="AlphaFoldDB" id="A0AAV4JUV0"/>
<name>A0AAV4JUV0_9GAST</name>
<evidence type="ECO:0000313" key="2">
    <source>
        <dbReference type="Proteomes" id="UP000762676"/>
    </source>
</evidence>
<comment type="caution">
    <text evidence="1">The sequence shown here is derived from an EMBL/GenBank/DDBJ whole genome shotgun (WGS) entry which is preliminary data.</text>
</comment>
<organism evidence="1 2">
    <name type="scientific">Elysia marginata</name>
    <dbReference type="NCBI Taxonomy" id="1093978"/>
    <lineage>
        <taxon>Eukaryota</taxon>
        <taxon>Metazoa</taxon>
        <taxon>Spiralia</taxon>
        <taxon>Lophotrochozoa</taxon>
        <taxon>Mollusca</taxon>
        <taxon>Gastropoda</taxon>
        <taxon>Heterobranchia</taxon>
        <taxon>Euthyneura</taxon>
        <taxon>Panpulmonata</taxon>
        <taxon>Sacoglossa</taxon>
        <taxon>Placobranchoidea</taxon>
        <taxon>Plakobranchidae</taxon>
        <taxon>Elysia</taxon>
    </lineage>
</organism>
<dbReference type="Proteomes" id="UP000762676">
    <property type="component" value="Unassembled WGS sequence"/>
</dbReference>
<gene>
    <name evidence="1" type="ORF">ElyMa_007023300</name>
</gene>